<protein>
    <submittedName>
        <fullName evidence="1">Uncharacterized protein</fullName>
    </submittedName>
</protein>
<evidence type="ECO:0000313" key="1">
    <source>
        <dbReference type="EMBL" id="CAA9568559.1"/>
    </source>
</evidence>
<sequence length="72" mass="7983">MQHPCHVTQALDPQRAWIARGTRVMSLETPVWAAGDASGAMSRSPWGGQVYCRQCARHGASSWNTMHSRSCR</sequence>
<dbReference type="AlphaFoldDB" id="A0A6J4V5E4"/>
<accession>A0A6J4V5E4</accession>
<name>A0A6J4V5E4_9BACT</name>
<dbReference type="EMBL" id="CADCWJ010000490">
    <property type="protein sequence ID" value="CAA9568559.1"/>
    <property type="molecule type" value="Genomic_DNA"/>
</dbReference>
<gene>
    <name evidence="1" type="ORF">AVDCRST_MAG87-2183</name>
</gene>
<proteinExistence type="predicted"/>
<organism evidence="1">
    <name type="scientific">uncultured Thermomicrobiales bacterium</name>
    <dbReference type="NCBI Taxonomy" id="1645740"/>
    <lineage>
        <taxon>Bacteria</taxon>
        <taxon>Pseudomonadati</taxon>
        <taxon>Thermomicrobiota</taxon>
        <taxon>Thermomicrobia</taxon>
        <taxon>Thermomicrobiales</taxon>
        <taxon>environmental samples</taxon>
    </lineage>
</organism>
<reference evidence="1" key="1">
    <citation type="submission" date="2020-02" db="EMBL/GenBank/DDBJ databases">
        <authorList>
            <person name="Meier V. D."/>
        </authorList>
    </citation>
    <scope>NUCLEOTIDE SEQUENCE</scope>
    <source>
        <strain evidence="1">AVDCRST_MAG87</strain>
    </source>
</reference>